<protein>
    <recommendedName>
        <fullName evidence="1">UspA domain-containing protein</fullName>
    </recommendedName>
</protein>
<gene>
    <name evidence="2" type="ORF">GCM10025862_31710</name>
</gene>
<accession>A0ABQ6HUA1</accession>
<keyword evidence="3" id="KW-1185">Reference proteome</keyword>
<dbReference type="Proteomes" id="UP001157109">
    <property type="component" value="Unassembled WGS sequence"/>
</dbReference>
<dbReference type="InterPro" id="IPR014729">
    <property type="entry name" value="Rossmann-like_a/b/a_fold"/>
</dbReference>
<evidence type="ECO:0000259" key="1">
    <source>
        <dbReference type="Pfam" id="PF00582"/>
    </source>
</evidence>
<dbReference type="RefSeq" id="WP_241441446.1">
    <property type="nucleotide sequence ID" value="NZ_BSUJ01000001.1"/>
</dbReference>
<sequence>MRIVLSYAASAPGHAALAAALDEAVRHDAEVIVVNSARADDGVTEVELPADELLQMDRSFAAAGITWRIMDSDPALFPGEAVVAIANEVAADLIVLGVTDRQHVEKRFVSRTTRDVLLDASCAVITVRGDKPPRLTATKGRVEATL</sequence>
<proteinExistence type="predicted"/>
<dbReference type="Pfam" id="PF00582">
    <property type="entry name" value="Usp"/>
    <property type="match status" value="1"/>
</dbReference>
<organism evidence="2 3">
    <name type="scientific">Arsenicicoccus piscis</name>
    <dbReference type="NCBI Taxonomy" id="673954"/>
    <lineage>
        <taxon>Bacteria</taxon>
        <taxon>Bacillati</taxon>
        <taxon>Actinomycetota</taxon>
        <taxon>Actinomycetes</taxon>
        <taxon>Micrococcales</taxon>
        <taxon>Intrasporangiaceae</taxon>
        <taxon>Arsenicicoccus</taxon>
    </lineage>
</organism>
<comment type="caution">
    <text evidence="2">The sequence shown here is derived from an EMBL/GenBank/DDBJ whole genome shotgun (WGS) entry which is preliminary data.</text>
</comment>
<dbReference type="Gene3D" id="3.40.50.620">
    <property type="entry name" value="HUPs"/>
    <property type="match status" value="1"/>
</dbReference>
<dbReference type="SUPFAM" id="SSF52402">
    <property type="entry name" value="Adenine nucleotide alpha hydrolases-like"/>
    <property type="match status" value="1"/>
</dbReference>
<feature type="domain" description="UspA" evidence="1">
    <location>
        <begin position="78"/>
        <end position="128"/>
    </location>
</feature>
<evidence type="ECO:0000313" key="2">
    <source>
        <dbReference type="EMBL" id="GMA21150.1"/>
    </source>
</evidence>
<dbReference type="EMBL" id="BSUJ01000001">
    <property type="protein sequence ID" value="GMA21150.1"/>
    <property type="molecule type" value="Genomic_DNA"/>
</dbReference>
<name>A0ABQ6HUA1_9MICO</name>
<reference evidence="3" key="1">
    <citation type="journal article" date="2019" name="Int. J. Syst. Evol. Microbiol.">
        <title>The Global Catalogue of Microorganisms (GCM) 10K type strain sequencing project: providing services to taxonomists for standard genome sequencing and annotation.</title>
        <authorList>
            <consortium name="The Broad Institute Genomics Platform"/>
            <consortium name="The Broad Institute Genome Sequencing Center for Infectious Disease"/>
            <person name="Wu L."/>
            <person name="Ma J."/>
        </authorList>
    </citation>
    <scope>NUCLEOTIDE SEQUENCE [LARGE SCALE GENOMIC DNA]</scope>
    <source>
        <strain evidence="3">NBRC 105830</strain>
    </source>
</reference>
<dbReference type="InterPro" id="IPR006016">
    <property type="entry name" value="UspA"/>
</dbReference>
<evidence type="ECO:0000313" key="3">
    <source>
        <dbReference type="Proteomes" id="UP001157109"/>
    </source>
</evidence>